<dbReference type="InterPro" id="IPR000594">
    <property type="entry name" value="ThiF_NAD_FAD-bd"/>
</dbReference>
<dbReference type="InterPro" id="IPR035985">
    <property type="entry name" value="Ubiquitin-activating_enz"/>
</dbReference>
<evidence type="ECO:0000259" key="1">
    <source>
        <dbReference type="Pfam" id="PF00899"/>
    </source>
</evidence>
<accession>A0A0J7XXS0</accession>
<organism evidence="2 3">
    <name type="scientific">Novosphingobium barchaimii LL02</name>
    <dbReference type="NCBI Taxonomy" id="1114963"/>
    <lineage>
        <taxon>Bacteria</taxon>
        <taxon>Pseudomonadati</taxon>
        <taxon>Pseudomonadota</taxon>
        <taxon>Alphaproteobacteria</taxon>
        <taxon>Sphingomonadales</taxon>
        <taxon>Sphingomonadaceae</taxon>
        <taxon>Novosphingobium</taxon>
    </lineage>
</organism>
<dbReference type="Pfam" id="PF00899">
    <property type="entry name" value="ThiF"/>
    <property type="match status" value="1"/>
</dbReference>
<dbReference type="InterPro" id="IPR022500">
    <property type="entry name" value="PRTRC_ThiF"/>
</dbReference>
<dbReference type="GO" id="GO:0004792">
    <property type="term" value="F:thiosulfate-cyanide sulfurtransferase activity"/>
    <property type="evidence" value="ECO:0007669"/>
    <property type="project" value="TreeGrafter"/>
</dbReference>
<dbReference type="SUPFAM" id="SSF69572">
    <property type="entry name" value="Activating enzymes of the ubiquitin-like proteins"/>
    <property type="match status" value="1"/>
</dbReference>
<dbReference type="Gene3D" id="3.40.50.720">
    <property type="entry name" value="NAD(P)-binding Rossmann-like Domain"/>
    <property type="match status" value="1"/>
</dbReference>
<proteinExistence type="predicted"/>
<sequence length="270" mass="28567">MQTEHTDQIRRHYLPAAFENRAITVLLAGCGGNGAQMLMGLAALDTALRAISSRSLDVTVVDDDDVTEANLGRQPFYRCDIGHSKARTLTERINLAHGVVWKAVHGRAPEAIGVDGFDMLISCVDTAAARRALGAALQTGRNPPAYWMDLGNRASDGQYLIGCPRRTGNSDRPRLSTVLEAFPELADESAAEDDAPSCSVAEALERQSLFVNRVLASHALALLFDLLGRGSIGHAGAFINLAGGQTVPIPLPFANGTSLAAAGQANISHS</sequence>
<dbReference type="GO" id="GO:0016779">
    <property type="term" value="F:nucleotidyltransferase activity"/>
    <property type="evidence" value="ECO:0007669"/>
    <property type="project" value="TreeGrafter"/>
</dbReference>
<dbReference type="OrthoDB" id="9804286at2"/>
<dbReference type="AlphaFoldDB" id="A0A0J7XXS0"/>
<dbReference type="PANTHER" id="PTHR10953:SF247">
    <property type="entry name" value="SLL6053 PROTEIN"/>
    <property type="match status" value="1"/>
</dbReference>
<feature type="domain" description="THIF-type NAD/FAD binding fold" evidence="1">
    <location>
        <begin position="22"/>
        <end position="225"/>
    </location>
</feature>
<dbReference type="GO" id="GO:0005737">
    <property type="term" value="C:cytoplasm"/>
    <property type="evidence" value="ECO:0007669"/>
    <property type="project" value="TreeGrafter"/>
</dbReference>
<dbReference type="RefSeq" id="WP_059150901.1">
    <property type="nucleotide sequence ID" value="NZ_KQ130453.1"/>
</dbReference>
<dbReference type="EMBL" id="JACU01000004">
    <property type="protein sequence ID" value="KMS56043.1"/>
    <property type="molecule type" value="Genomic_DNA"/>
</dbReference>
<dbReference type="GO" id="GO:0008641">
    <property type="term" value="F:ubiquitin-like modifier activating enzyme activity"/>
    <property type="evidence" value="ECO:0007669"/>
    <property type="project" value="InterPro"/>
</dbReference>
<protein>
    <submittedName>
        <fullName evidence="2">Thiamine biosynthesis protein ThiF</fullName>
    </submittedName>
</protein>
<evidence type="ECO:0000313" key="3">
    <source>
        <dbReference type="Proteomes" id="UP000052268"/>
    </source>
</evidence>
<evidence type="ECO:0000313" key="2">
    <source>
        <dbReference type="EMBL" id="KMS56043.1"/>
    </source>
</evidence>
<gene>
    <name evidence="2" type="ORF">V474_13640</name>
</gene>
<dbReference type="NCBIfam" id="TIGR03736">
    <property type="entry name" value="PRTRC_ThiF"/>
    <property type="match status" value="1"/>
</dbReference>
<dbReference type="PANTHER" id="PTHR10953">
    <property type="entry name" value="UBIQUITIN-ACTIVATING ENZYME E1"/>
    <property type="match status" value="1"/>
</dbReference>
<keyword evidence="3" id="KW-1185">Reference proteome</keyword>
<reference evidence="2 3" key="1">
    <citation type="journal article" date="2015" name="G3 (Bethesda)">
        <title>Insights into Ongoing Evolution of the Hexachlorocyclohexane Catabolic Pathway from Comparative Genomics of Ten Sphingomonadaceae Strains.</title>
        <authorList>
            <person name="Pearce S.L."/>
            <person name="Oakeshott J.G."/>
            <person name="Pandey G."/>
        </authorList>
    </citation>
    <scope>NUCLEOTIDE SEQUENCE [LARGE SCALE GENOMIC DNA]</scope>
    <source>
        <strain evidence="2 3">LL02</strain>
    </source>
</reference>
<dbReference type="Proteomes" id="UP000052268">
    <property type="component" value="Unassembled WGS sequence"/>
</dbReference>
<dbReference type="InterPro" id="IPR045886">
    <property type="entry name" value="ThiF/MoeB/HesA"/>
</dbReference>
<comment type="caution">
    <text evidence="2">The sequence shown here is derived from an EMBL/GenBank/DDBJ whole genome shotgun (WGS) entry which is preliminary data.</text>
</comment>
<dbReference type="PATRIC" id="fig|1114963.3.peg.1535"/>
<name>A0A0J7XXS0_9SPHN</name>